<dbReference type="KEGG" id="laj:A0128_20265"/>
<dbReference type="Proteomes" id="UP000094197">
    <property type="component" value="Chromosome 2"/>
</dbReference>
<gene>
    <name evidence="1" type="ORF">A0128_20265</name>
</gene>
<sequence>MSEILVIFTLLILSPLELKLISEKINARTGVSEGKSEFLFENTKGGFSFVGNKMKELKGDEPSRDCVINLSEQEGGFLGKPVNNSPKNLGITKGLDHFTLADLCRKAFVKK</sequence>
<accession>A0A1D7V3C4</accession>
<organism evidence="1 2">
    <name type="scientific">Leptospira tipperaryensis</name>
    <dbReference type="NCBI Taxonomy" id="2564040"/>
    <lineage>
        <taxon>Bacteria</taxon>
        <taxon>Pseudomonadati</taxon>
        <taxon>Spirochaetota</taxon>
        <taxon>Spirochaetia</taxon>
        <taxon>Leptospirales</taxon>
        <taxon>Leptospiraceae</taxon>
        <taxon>Leptospira</taxon>
    </lineage>
</organism>
<keyword evidence="2" id="KW-1185">Reference proteome</keyword>
<dbReference type="OrthoDB" id="342225at2"/>
<protein>
    <submittedName>
        <fullName evidence="1">Uncharacterized protein</fullName>
    </submittedName>
</protein>
<name>A0A1D7V3C4_9LEPT</name>
<evidence type="ECO:0000313" key="1">
    <source>
        <dbReference type="EMBL" id="AOP36355.1"/>
    </source>
</evidence>
<dbReference type="AlphaFoldDB" id="A0A1D7V3C4"/>
<dbReference type="EMBL" id="CP015218">
    <property type="protein sequence ID" value="AOP36355.1"/>
    <property type="molecule type" value="Genomic_DNA"/>
</dbReference>
<evidence type="ECO:0000313" key="2">
    <source>
        <dbReference type="Proteomes" id="UP000094197"/>
    </source>
</evidence>
<dbReference type="RefSeq" id="WP_069609576.1">
    <property type="nucleotide sequence ID" value="NZ_CP015218.1"/>
</dbReference>
<reference evidence="1 2" key="1">
    <citation type="submission" date="2016-04" db="EMBL/GenBank/DDBJ databases">
        <title>Complete genome seqeunce of Leptospira alstonii serovar Room22.</title>
        <authorList>
            <person name="Nally J.E."/>
            <person name="Bayles D.O."/>
            <person name="Hurley D."/>
            <person name="Fanning S."/>
            <person name="McMahon B.J."/>
            <person name="Arent Z."/>
        </authorList>
    </citation>
    <scope>NUCLEOTIDE SEQUENCE [LARGE SCALE GENOMIC DNA]</scope>
    <source>
        <strain evidence="1 2">GWTS #1</strain>
    </source>
</reference>
<proteinExistence type="predicted"/>